<organism evidence="1 2">
    <name type="scientific">Acacia crassicarpa</name>
    <name type="common">northern wattle</name>
    <dbReference type="NCBI Taxonomy" id="499986"/>
    <lineage>
        <taxon>Eukaryota</taxon>
        <taxon>Viridiplantae</taxon>
        <taxon>Streptophyta</taxon>
        <taxon>Embryophyta</taxon>
        <taxon>Tracheophyta</taxon>
        <taxon>Spermatophyta</taxon>
        <taxon>Magnoliopsida</taxon>
        <taxon>eudicotyledons</taxon>
        <taxon>Gunneridae</taxon>
        <taxon>Pentapetalae</taxon>
        <taxon>rosids</taxon>
        <taxon>fabids</taxon>
        <taxon>Fabales</taxon>
        <taxon>Fabaceae</taxon>
        <taxon>Caesalpinioideae</taxon>
        <taxon>mimosoid clade</taxon>
        <taxon>Acacieae</taxon>
        <taxon>Acacia</taxon>
    </lineage>
</organism>
<dbReference type="EMBL" id="JAWXYG010000001">
    <property type="protein sequence ID" value="KAK4286105.1"/>
    <property type="molecule type" value="Genomic_DNA"/>
</dbReference>
<dbReference type="Proteomes" id="UP001293593">
    <property type="component" value="Unassembled WGS sequence"/>
</dbReference>
<dbReference type="AlphaFoldDB" id="A0AAE1NBG0"/>
<comment type="caution">
    <text evidence="1">The sequence shown here is derived from an EMBL/GenBank/DDBJ whole genome shotgun (WGS) entry which is preliminary data.</text>
</comment>
<evidence type="ECO:0000313" key="1">
    <source>
        <dbReference type="EMBL" id="KAK4286105.1"/>
    </source>
</evidence>
<name>A0AAE1NBG0_9FABA</name>
<evidence type="ECO:0000313" key="2">
    <source>
        <dbReference type="Proteomes" id="UP001293593"/>
    </source>
</evidence>
<reference evidence="1" key="1">
    <citation type="submission" date="2023-10" db="EMBL/GenBank/DDBJ databases">
        <title>Chromosome-level genome of the transformable northern wattle, Acacia crassicarpa.</title>
        <authorList>
            <person name="Massaro I."/>
            <person name="Sinha N.R."/>
            <person name="Poethig S."/>
            <person name="Leichty A.R."/>
        </authorList>
    </citation>
    <scope>NUCLEOTIDE SEQUENCE</scope>
    <source>
        <strain evidence="1">Acra3RX</strain>
        <tissue evidence="1">Leaf</tissue>
    </source>
</reference>
<keyword evidence="2" id="KW-1185">Reference proteome</keyword>
<sequence>MPLLLLWSIRCSTGSSMLQGLHSVHVLNLMSSFLSHWRILTRQDYYVSSCSLRGPERRLGCQLAYGFLT</sequence>
<gene>
    <name evidence="1" type="ORF">QN277_002713</name>
</gene>
<protein>
    <submittedName>
        <fullName evidence="1">Uncharacterized protein</fullName>
    </submittedName>
</protein>
<accession>A0AAE1NBG0</accession>
<proteinExistence type="predicted"/>